<evidence type="ECO:0000256" key="1">
    <source>
        <dbReference type="ARBA" id="ARBA00004651"/>
    </source>
</evidence>
<dbReference type="InterPro" id="IPR035906">
    <property type="entry name" value="MetI-like_sf"/>
</dbReference>
<dbReference type="EMBL" id="OAOP01000012">
    <property type="protein sequence ID" value="SNX75485.1"/>
    <property type="molecule type" value="Genomic_DNA"/>
</dbReference>
<dbReference type="GO" id="GO:0055085">
    <property type="term" value="P:transmembrane transport"/>
    <property type="evidence" value="ECO:0007669"/>
    <property type="project" value="InterPro"/>
</dbReference>
<keyword evidence="10" id="KW-1185">Reference proteome</keyword>
<feature type="domain" description="ABC transmembrane type-1" evidence="8">
    <location>
        <begin position="72"/>
        <end position="264"/>
    </location>
</feature>
<keyword evidence="4 7" id="KW-0812">Transmembrane</keyword>
<name>A0A285D761_9BACI</name>
<gene>
    <name evidence="9" type="ORF">SAMN05877753_112130</name>
</gene>
<protein>
    <submittedName>
        <fullName evidence="9">Carbohydrate ABC transporter membrane protein 2 (CUT1 family)</fullName>
    </submittedName>
</protein>
<sequence length="278" mass="31492">MNNKQKNGIGTKLLFYGILTAIALIMIVPFLWMINTSFKDPAKVFVFQLFPQPFKWENYLEVLQSTPFHLFYFNSLYIAILVTVGTIFLGSLAGYAFAKLKFKGSSFLFLCLLSTMMIPVEVITIPLFLFMRDLGLIDTHVPLIAIPILGPAGVFGVFVMRQFFLLVPKELEEAAKLDGCSYFRIYWNIMLPLAKPAIATLTIFTFLTSWNEFYEPLIYINSEEKMTLPLALALFTDEVGTKWELLMSASVMATVPLLIVFFFAQKQFIEGIAMTGGK</sequence>
<evidence type="ECO:0000259" key="8">
    <source>
        <dbReference type="PROSITE" id="PS50928"/>
    </source>
</evidence>
<evidence type="ECO:0000256" key="6">
    <source>
        <dbReference type="ARBA" id="ARBA00023136"/>
    </source>
</evidence>
<dbReference type="AlphaFoldDB" id="A0A285D761"/>
<evidence type="ECO:0000256" key="3">
    <source>
        <dbReference type="ARBA" id="ARBA00022475"/>
    </source>
</evidence>
<dbReference type="OrthoDB" id="9771544at2"/>
<dbReference type="PANTHER" id="PTHR43744:SF12">
    <property type="entry name" value="ABC TRANSPORTER PERMEASE PROTEIN MG189-RELATED"/>
    <property type="match status" value="1"/>
</dbReference>
<feature type="transmembrane region" description="Helical" evidence="7">
    <location>
        <begin position="13"/>
        <end position="34"/>
    </location>
</feature>
<dbReference type="PROSITE" id="PS50928">
    <property type="entry name" value="ABC_TM1"/>
    <property type="match status" value="1"/>
</dbReference>
<reference evidence="9 10" key="1">
    <citation type="submission" date="2017-08" db="EMBL/GenBank/DDBJ databases">
        <authorList>
            <person name="de Groot N.N."/>
        </authorList>
    </citation>
    <scope>NUCLEOTIDE SEQUENCE [LARGE SCALE GENOMIC DNA]</scope>
    <source>
        <strain evidence="9 10">JC228</strain>
    </source>
</reference>
<feature type="transmembrane region" description="Helical" evidence="7">
    <location>
        <begin position="107"/>
        <end position="131"/>
    </location>
</feature>
<dbReference type="CDD" id="cd06261">
    <property type="entry name" value="TM_PBP2"/>
    <property type="match status" value="1"/>
</dbReference>
<dbReference type="Proteomes" id="UP000219546">
    <property type="component" value="Unassembled WGS sequence"/>
</dbReference>
<feature type="transmembrane region" description="Helical" evidence="7">
    <location>
        <begin position="76"/>
        <end position="98"/>
    </location>
</feature>
<feature type="transmembrane region" description="Helical" evidence="7">
    <location>
        <begin position="143"/>
        <end position="164"/>
    </location>
</feature>
<dbReference type="GO" id="GO:0005886">
    <property type="term" value="C:plasma membrane"/>
    <property type="evidence" value="ECO:0007669"/>
    <property type="project" value="UniProtKB-SubCell"/>
</dbReference>
<dbReference type="RefSeq" id="WP_097160542.1">
    <property type="nucleotide sequence ID" value="NZ_JBEPMQ010000015.1"/>
</dbReference>
<keyword evidence="6 7" id="KW-0472">Membrane</keyword>
<dbReference type="InterPro" id="IPR000515">
    <property type="entry name" value="MetI-like"/>
</dbReference>
<dbReference type="Gene3D" id="1.10.3720.10">
    <property type="entry name" value="MetI-like"/>
    <property type="match status" value="1"/>
</dbReference>
<evidence type="ECO:0000256" key="4">
    <source>
        <dbReference type="ARBA" id="ARBA00022692"/>
    </source>
</evidence>
<comment type="similarity">
    <text evidence="7">Belongs to the binding-protein-dependent transport system permease family.</text>
</comment>
<feature type="transmembrane region" description="Helical" evidence="7">
    <location>
        <begin position="245"/>
        <end position="264"/>
    </location>
</feature>
<dbReference type="Pfam" id="PF00528">
    <property type="entry name" value="BPD_transp_1"/>
    <property type="match status" value="1"/>
</dbReference>
<proteinExistence type="inferred from homology"/>
<keyword evidence="3" id="KW-1003">Cell membrane</keyword>
<organism evidence="9 10">
    <name type="scientific">Bacillus oleivorans</name>
    <dbReference type="NCBI Taxonomy" id="1448271"/>
    <lineage>
        <taxon>Bacteria</taxon>
        <taxon>Bacillati</taxon>
        <taxon>Bacillota</taxon>
        <taxon>Bacilli</taxon>
        <taxon>Bacillales</taxon>
        <taxon>Bacillaceae</taxon>
        <taxon>Bacillus</taxon>
    </lineage>
</organism>
<evidence type="ECO:0000313" key="10">
    <source>
        <dbReference type="Proteomes" id="UP000219546"/>
    </source>
</evidence>
<evidence type="ECO:0000313" key="9">
    <source>
        <dbReference type="EMBL" id="SNX75485.1"/>
    </source>
</evidence>
<accession>A0A285D761</accession>
<dbReference type="SUPFAM" id="SSF161098">
    <property type="entry name" value="MetI-like"/>
    <property type="match status" value="1"/>
</dbReference>
<keyword evidence="2 7" id="KW-0813">Transport</keyword>
<feature type="transmembrane region" description="Helical" evidence="7">
    <location>
        <begin position="185"/>
        <end position="207"/>
    </location>
</feature>
<evidence type="ECO:0000256" key="2">
    <source>
        <dbReference type="ARBA" id="ARBA00022448"/>
    </source>
</evidence>
<keyword evidence="5 7" id="KW-1133">Transmembrane helix</keyword>
<dbReference type="PANTHER" id="PTHR43744">
    <property type="entry name" value="ABC TRANSPORTER PERMEASE PROTEIN MG189-RELATED-RELATED"/>
    <property type="match status" value="1"/>
</dbReference>
<evidence type="ECO:0000256" key="7">
    <source>
        <dbReference type="RuleBase" id="RU363032"/>
    </source>
</evidence>
<evidence type="ECO:0000256" key="5">
    <source>
        <dbReference type="ARBA" id="ARBA00022989"/>
    </source>
</evidence>
<comment type="subcellular location">
    <subcellularLocation>
        <location evidence="1 7">Cell membrane</location>
        <topology evidence="1 7">Multi-pass membrane protein</topology>
    </subcellularLocation>
</comment>